<sequence>MRRVASAPSGNLRSGSLLPLQRRDSPRMKATPSRWARLSRQAPRLCGFLIVLLVIARTFVLPQAVRSERSEHPDAFHNADKVSCPRWYDQSSGATIKLPRGDWKVGKHHRPRVFLYSVFGSSLESTRLAKHFLDFYVRRAGIAPERIHVTVHASHEHDEHAQTLQNLLDKNRVHYDLWIGTFTSETKAWHRDKLTQKTLDKDDWLIVADVDELHQFPGVRAHDGSATIDTPSDGTAPVDAFLAHVAERGANYVLAAWEDRVAEGGHLNHIQDKVPLERQFPLRCRMTEWTTPEKTSLITSFLPKAEDHKVIASRNYLKVHRSAHKIRWASYWEAIFTFGRVSWPTVYVPRSHGGPFTAPVKSQHYKWIAGLVPYLDRRVRVYEKCGLLWSYESAAVVDRLESYGGRVCVTCGELACAHASPVERRRVAIVTSVWDEHIDGVSITMNRVATYLEQSPVEDVLVLTPHDPQVPEPAVKGLDRIPKFSTGSIPVFALIGRNDYVMGAPLAKASSDVLTSYDPDVVHLVSPDILGFSAQRWARDNGVCAVCTYHTQIDRYVRFYTAKHSLLDKLRPRIAVQKLFSTFYGGCDVVAVPNSAIADKLVLKMGIPRAKIGLFPRGVNATQYNPGKRSKALRAKFGADDSNVVVLWAARLVPEKGADLFADAFVALFNNKTLLEHYPGVIDRIRIVVVGSGPSRAQMEAALPPDRTVFFGHLVGDELRAAYASSDVYFFPSHTEAFPNTLLEAQASGLAVLAPAYSVNRALVPAGSGHLVDEHAGAEEFADGLFTLLRDPRYRRAIGKEAVRVARNRTWAKAFDGLTTCYDRCKALRR</sequence>
<feature type="domain" description="Glycosyl transferase family 1" evidence="3">
    <location>
        <begin position="632"/>
        <end position="802"/>
    </location>
</feature>
<evidence type="ECO:0008006" key="6">
    <source>
        <dbReference type="Google" id="ProtNLM"/>
    </source>
</evidence>
<protein>
    <recommendedName>
        <fullName evidence="6">Glycosyltransferase subfamily 4-like N-terminal domain-containing protein</fullName>
    </recommendedName>
</protein>
<dbReference type="InterPro" id="IPR028098">
    <property type="entry name" value="Glyco_trans_4-like_N"/>
</dbReference>
<evidence type="ECO:0000313" key="5">
    <source>
        <dbReference type="EMBL" id="CAE0686083.1"/>
    </source>
</evidence>
<dbReference type="Pfam" id="PF00534">
    <property type="entry name" value="Glycos_transf_1"/>
    <property type="match status" value="1"/>
</dbReference>
<dbReference type="PANTHER" id="PTHR45947">
    <property type="entry name" value="SULFOQUINOVOSYL TRANSFERASE SQD2"/>
    <property type="match status" value="1"/>
</dbReference>
<dbReference type="InterPro" id="IPR050194">
    <property type="entry name" value="Glycosyltransferase_grp1"/>
</dbReference>
<dbReference type="PANTHER" id="PTHR45947:SF3">
    <property type="entry name" value="SULFOQUINOVOSYL TRANSFERASE SQD2"/>
    <property type="match status" value="1"/>
</dbReference>
<dbReference type="GO" id="GO:0016757">
    <property type="term" value="F:glycosyltransferase activity"/>
    <property type="evidence" value="ECO:0007669"/>
    <property type="project" value="UniProtKB-KW"/>
</dbReference>
<evidence type="ECO:0000259" key="4">
    <source>
        <dbReference type="Pfam" id="PF13439"/>
    </source>
</evidence>
<keyword evidence="1" id="KW-0808">Transferase</keyword>
<name>A0A7S3ZKJ6_9STRA</name>
<dbReference type="Pfam" id="PF13439">
    <property type="entry name" value="Glyco_transf_4"/>
    <property type="match status" value="1"/>
</dbReference>
<dbReference type="InterPro" id="IPR001296">
    <property type="entry name" value="Glyco_trans_1"/>
</dbReference>
<dbReference type="SUPFAM" id="SSF53756">
    <property type="entry name" value="UDP-Glycosyltransferase/glycogen phosphorylase"/>
    <property type="match status" value="1"/>
</dbReference>
<gene>
    <name evidence="5" type="ORF">PCAL00307_LOCUS1517</name>
</gene>
<proteinExistence type="predicted"/>
<dbReference type="EMBL" id="HBIW01001762">
    <property type="protein sequence ID" value="CAE0686083.1"/>
    <property type="molecule type" value="Transcribed_RNA"/>
</dbReference>
<evidence type="ECO:0000256" key="1">
    <source>
        <dbReference type="ARBA" id="ARBA00022676"/>
    </source>
</evidence>
<evidence type="ECO:0000256" key="2">
    <source>
        <dbReference type="SAM" id="MobiDB-lite"/>
    </source>
</evidence>
<feature type="domain" description="Glycosyltransferase subfamily 4-like N-terminal" evidence="4">
    <location>
        <begin position="439"/>
        <end position="621"/>
    </location>
</feature>
<evidence type="ECO:0000259" key="3">
    <source>
        <dbReference type="Pfam" id="PF00534"/>
    </source>
</evidence>
<accession>A0A7S3ZKJ6</accession>
<reference evidence="5" key="1">
    <citation type="submission" date="2021-01" db="EMBL/GenBank/DDBJ databases">
        <authorList>
            <person name="Corre E."/>
            <person name="Pelletier E."/>
            <person name="Niang G."/>
            <person name="Scheremetjew M."/>
            <person name="Finn R."/>
            <person name="Kale V."/>
            <person name="Holt S."/>
            <person name="Cochrane G."/>
            <person name="Meng A."/>
            <person name="Brown T."/>
            <person name="Cohen L."/>
        </authorList>
    </citation>
    <scope>NUCLEOTIDE SEQUENCE</scope>
    <source>
        <strain evidence="5">CCMP1756</strain>
    </source>
</reference>
<dbReference type="Gene3D" id="3.40.50.2000">
    <property type="entry name" value="Glycogen Phosphorylase B"/>
    <property type="match status" value="2"/>
</dbReference>
<organism evidence="5">
    <name type="scientific">Pelagomonas calceolata</name>
    <dbReference type="NCBI Taxonomy" id="35677"/>
    <lineage>
        <taxon>Eukaryota</taxon>
        <taxon>Sar</taxon>
        <taxon>Stramenopiles</taxon>
        <taxon>Ochrophyta</taxon>
        <taxon>Pelagophyceae</taxon>
        <taxon>Pelagomonadales</taxon>
        <taxon>Pelagomonadaceae</taxon>
        <taxon>Pelagomonas</taxon>
    </lineage>
</organism>
<keyword evidence="1" id="KW-0328">Glycosyltransferase</keyword>
<feature type="region of interest" description="Disordered" evidence="2">
    <location>
        <begin position="1"/>
        <end position="32"/>
    </location>
</feature>
<dbReference type="AlphaFoldDB" id="A0A7S3ZKJ6"/>